<feature type="region of interest" description="Disordered" evidence="1">
    <location>
        <begin position="1"/>
        <end position="94"/>
    </location>
</feature>
<feature type="compositionally biased region" description="Basic and acidic residues" evidence="1">
    <location>
        <begin position="7"/>
        <end position="16"/>
    </location>
</feature>
<comment type="caution">
    <text evidence="2">The sequence shown here is derived from an EMBL/GenBank/DDBJ whole genome shotgun (WGS) entry which is preliminary data.</text>
</comment>
<dbReference type="Proteomes" id="UP000467841">
    <property type="component" value="Unassembled WGS sequence"/>
</dbReference>
<dbReference type="EMBL" id="CACVBM020000310">
    <property type="protein sequence ID" value="CAA7017264.1"/>
    <property type="molecule type" value="Genomic_DNA"/>
</dbReference>
<feature type="compositionally biased region" description="Polar residues" evidence="1">
    <location>
        <begin position="78"/>
        <end position="88"/>
    </location>
</feature>
<dbReference type="AlphaFoldDB" id="A0A6D2HTK2"/>
<evidence type="ECO:0000313" key="2">
    <source>
        <dbReference type="EMBL" id="CAA7017264.1"/>
    </source>
</evidence>
<gene>
    <name evidence="2" type="ORF">MERR_LOCUS4499</name>
</gene>
<sequence>MHSPRFQIEKGRKSKEEDEQDETAKNNDATATNHDRGSKTTTNRPQSIDNHLNSLLLSTSVRYTTKTRKRKRMRDFLSKTQGFPTQTGPKPDFN</sequence>
<evidence type="ECO:0000256" key="1">
    <source>
        <dbReference type="SAM" id="MobiDB-lite"/>
    </source>
</evidence>
<accession>A0A6D2HTK2</accession>
<keyword evidence="3" id="KW-1185">Reference proteome</keyword>
<proteinExistence type="predicted"/>
<reference evidence="2" key="1">
    <citation type="submission" date="2020-01" db="EMBL/GenBank/DDBJ databases">
        <authorList>
            <person name="Mishra B."/>
        </authorList>
    </citation>
    <scope>NUCLEOTIDE SEQUENCE [LARGE SCALE GENOMIC DNA]</scope>
</reference>
<protein>
    <submittedName>
        <fullName evidence="2">Uncharacterized protein</fullName>
    </submittedName>
</protein>
<name>A0A6D2HTK2_9BRAS</name>
<organism evidence="2 3">
    <name type="scientific">Microthlaspi erraticum</name>
    <dbReference type="NCBI Taxonomy" id="1685480"/>
    <lineage>
        <taxon>Eukaryota</taxon>
        <taxon>Viridiplantae</taxon>
        <taxon>Streptophyta</taxon>
        <taxon>Embryophyta</taxon>
        <taxon>Tracheophyta</taxon>
        <taxon>Spermatophyta</taxon>
        <taxon>Magnoliopsida</taxon>
        <taxon>eudicotyledons</taxon>
        <taxon>Gunneridae</taxon>
        <taxon>Pentapetalae</taxon>
        <taxon>rosids</taxon>
        <taxon>malvids</taxon>
        <taxon>Brassicales</taxon>
        <taxon>Brassicaceae</taxon>
        <taxon>Coluteocarpeae</taxon>
        <taxon>Microthlaspi</taxon>
    </lineage>
</organism>
<evidence type="ECO:0000313" key="3">
    <source>
        <dbReference type="Proteomes" id="UP000467841"/>
    </source>
</evidence>
<feature type="compositionally biased region" description="Polar residues" evidence="1">
    <location>
        <begin position="39"/>
        <end position="63"/>
    </location>
</feature>